<feature type="domain" description="Ferric siderophore reductase C-terminal" evidence="1">
    <location>
        <begin position="167"/>
        <end position="187"/>
    </location>
</feature>
<dbReference type="Proteomes" id="UP000655868">
    <property type="component" value="Unassembled WGS sequence"/>
</dbReference>
<comment type="caution">
    <text evidence="2">The sequence shown here is derived from an EMBL/GenBank/DDBJ whole genome shotgun (WGS) entry which is preliminary data.</text>
</comment>
<dbReference type="RefSeq" id="WP_199700967.1">
    <property type="nucleotide sequence ID" value="NZ_JAEMNV010000001.1"/>
</dbReference>
<dbReference type="EMBL" id="JAEMNV010000001">
    <property type="protein sequence ID" value="MBJ8337352.1"/>
    <property type="molecule type" value="Genomic_DNA"/>
</dbReference>
<dbReference type="Pfam" id="PF11575">
    <property type="entry name" value="FhuF_C"/>
    <property type="match status" value="1"/>
</dbReference>
<organism evidence="2 3">
    <name type="scientific">Antrihabitans stalagmiti</name>
    <dbReference type="NCBI Taxonomy" id="2799499"/>
    <lineage>
        <taxon>Bacteria</taxon>
        <taxon>Bacillati</taxon>
        <taxon>Actinomycetota</taxon>
        <taxon>Actinomycetes</taxon>
        <taxon>Mycobacteriales</taxon>
        <taxon>Nocardiaceae</taxon>
        <taxon>Antrihabitans</taxon>
    </lineage>
</organism>
<dbReference type="GO" id="GO:0051537">
    <property type="term" value="F:2 iron, 2 sulfur cluster binding"/>
    <property type="evidence" value="ECO:0007669"/>
    <property type="project" value="InterPro"/>
</dbReference>
<sequence length="205" mass="21908">MPGTALADPTWLAPQLSALARTWRCEDRRVIGTLWWYMASSTLLEQPLRDLVHGRPAADPTLARTTCTIRPDGSLENVTFAATVDGPAAFAVAIRDTLTSVIGAVTVASDAPTPSLWAVATDALGNRALDGSREKGPDLAIRLATAVGSELPTPRFVHVGNSPFVRRASCCLIYETERADKCSSCPRRTPTDRAGLLAAVARRGR</sequence>
<evidence type="ECO:0000259" key="1">
    <source>
        <dbReference type="Pfam" id="PF11575"/>
    </source>
</evidence>
<protein>
    <submittedName>
        <fullName evidence="2">(2Fe-2S)-binding protein</fullName>
    </submittedName>
</protein>
<gene>
    <name evidence="2" type="ORF">JGU71_00505</name>
</gene>
<reference evidence="2" key="1">
    <citation type="submission" date="2020-12" db="EMBL/GenBank/DDBJ databases">
        <title>Antrihabitans popcorni sp. nov. and Antrihabitans auranticaus sp. nov., isolated from a larva cave.</title>
        <authorList>
            <person name="Lee S.D."/>
            <person name="Kim I.S."/>
        </authorList>
    </citation>
    <scope>NUCLEOTIDE SEQUENCE</scope>
    <source>
        <strain evidence="2">YC3-6</strain>
    </source>
</reference>
<evidence type="ECO:0000313" key="2">
    <source>
        <dbReference type="EMBL" id="MBJ8337352.1"/>
    </source>
</evidence>
<evidence type="ECO:0000313" key="3">
    <source>
        <dbReference type="Proteomes" id="UP000655868"/>
    </source>
</evidence>
<accession>A0A934U0B5</accession>
<keyword evidence="3" id="KW-1185">Reference proteome</keyword>
<proteinExistence type="predicted"/>
<dbReference type="AlphaFoldDB" id="A0A934U0B5"/>
<dbReference type="InterPro" id="IPR024726">
    <property type="entry name" value="FhuF_C"/>
</dbReference>
<name>A0A934U0B5_9NOCA</name>